<evidence type="ECO:0000313" key="2">
    <source>
        <dbReference type="EMBL" id="BDG17725.1"/>
    </source>
</evidence>
<reference evidence="2 3" key="1">
    <citation type="journal article" date="2022" name="Microbiol. Resour. Announc.">
        <title>Complete Genome Sequences of Thermus Strains Isolated from Senami Hot Spring in Japan.</title>
        <authorList>
            <person name="Miyazaki K."/>
        </authorList>
    </citation>
    <scope>NUCLEOTIDE SEQUENCE [LARGE SCALE GENOMIC DNA]</scope>
    <source>
        <strain evidence="2 3">SNM4-1</strain>
        <plasmid evidence="2 3">pTbrSNM4-1b</plasmid>
    </source>
</reference>
<protein>
    <recommendedName>
        <fullName evidence="1">PIN domain-containing protein</fullName>
    </recommendedName>
</protein>
<accession>A0ABN6NJC7</accession>
<sequence>MPPSPAKLRRLFLDANVLFAACWQSGRARALWELAPKVGLELLTSAHALEEAQRNLEAKRLEALEYLQVLRESVRLVPEAPWGLVQRALAKGLPLKDAPILAAAWSAGADALVTGDRRHFGHLMGKKVGTVWVLSLREALGLVLDLLESQR</sequence>
<dbReference type="SUPFAM" id="SSF88723">
    <property type="entry name" value="PIN domain-like"/>
    <property type="match status" value="1"/>
</dbReference>
<proteinExistence type="predicted"/>
<dbReference type="Pfam" id="PF13470">
    <property type="entry name" value="PIN_3"/>
    <property type="match status" value="1"/>
</dbReference>
<dbReference type="InterPro" id="IPR029060">
    <property type="entry name" value="PIN-like_dom_sf"/>
</dbReference>
<evidence type="ECO:0000259" key="1">
    <source>
        <dbReference type="Pfam" id="PF13470"/>
    </source>
</evidence>
<geneLocation type="plasmid" evidence="2 3">
    <name>pTbrSNM4-1b</name>
</geneLocation>
<evidence type="ECO:0000313" key="3">
    <source>
        <dbReference type="Proteomes" id="UP000831120"/>
    </source>
</evidence>
<dbReference type="Gene3D" id="3.40.50.1010">
    <property type="entry name" value="5'-nuclease"/>
    <property type="match status" value="1"/>
</dbReference>
<organism evidence="2 3">
    <name type="scientific">Thermus brockianus</name>
    <dbReference type="NCBI Taxonomy" id="56956"/>
    <lineage>
        <taxon>Bacteria</taxon>
        <taxon>Thermotogati</taxon>
        <taxon>Deinococcota</taxon>
        <taxon>Deinococci</taxon>
        <taxon>Thermales</taxon>
        <taxon>Thermaceae</taxon>
        <taxon>Thermus</taxon>
    </lineage>
</organism>
<dbReference type="Proteomes" id="UP000831120">
    <property type="component" value="Plasmid pTbrSNM4-1b"/>
</dbReference>
<dbReference type="CDD" id="cd09854">
    <property type="entry name" value="PIN_VapC-like"/>
    <property type="match status" value="1"/>
</dbReference>
<dbReference type="EMBL" id="AP025594">
    <property type="protein sequence ID" value="BDG17725.1"/>
    <property type="molecule type" value="Genomic_DNA"/>
</dbReference>
<keyword evidence="3" id="KW-1185">Reference proteome</keyword>
<name>A0ABN6NJC7_THEBO</name>
<dbReference type="InterPro" id="IPR002716">
    <property type="entry name" value="PIN_dom"/>
</dbReference>
<gene>
    <name evidence="2" type="ORF">TbrSNM41_24590</name>
</gene>
<feature type="domain" description="PIN" evidence="1">
    <location>
        <begin position="10"/>
        <end position="118"/>
    </location>
</feature>
<dbReference type="RefSeq" id="WP_244363791.1">
    <property type="nucleotide sequence ID" value="NZ_AP025594.1"/>
</dbReference>
<keyword evidence="2" id="KW-0614">Plasmid</keyword>